<dbReference type="GO" id="GO:0005694">
    <property type="term" value="C:chromosome"/>
    <property type="evidence" value="ECO:0007669"/>
    <property type="project" value="InterPro"/>
</dbReference>
<dbReference type="InterPro" id="IPR011528">
    <property type="entry name" value="NERD"/>
</dbReference>
<evidence type="ECO:0000313" key="3">
    <source>
        <dbReference type="Proteomes" id="UP000014937"/>
    </source>
</evidence>
<dbReference type="Gene3D" id="3.30.65.10">
    <property type="entry name" value="Bacterial Topoisomerase I, domain 1"/>
    <property type="match status" value="1"/>
</dbReference>
<reference evidence="2" key="1">
    <citation type="submission" date="2012-11" db="EMBL/GenBank/DDBJ databases">
        <title>Dependencies among metagenomic species, viruses, plasmids and units of genetic variation.</title>
        <authorList>
            <person name="Nielsen H.B."/>
            <person name="Almeida M."/>
            <person name="Juncker A.S."/>
            <person name="Rasmussen S."/>
            <person name="Li J."/>
            <person name="Sunagawa S."/>
            <person name="Plichta D."/>
            <person name="Gautier L."/>
            <person name="Le Chatelier E."/>
            <person name="Peletier E."/>
            <person name="Bonde I."/>
            <person name="Nielsen T."/>
            <person name="Manichanh C."/>
            <person name="Arumugam M."/>
            <person name="Batto J."/>
            <person name="Santos M.B.Q.D."/>
            <person name="Blom N."/>
            <person name="Borruel N."/>
            <person name="Burgdorf K.S."/>
            <person name="Boumezbeur F."/>
            <person name="Casellas F."/>
            <person name="Dore J."/>
            <person name="Guarner F."/>
            <person name="Hansen T."/>
            <person name="Hildebrand F."/>
            <person name="Kaas R.S."/>
            <person name="Kennedy S."/>
            <person name="Kristiansen K."/>
            <person name="Kultima J.R."/>
            <person name="Leonard P."/>
            <person name="Levenez F."/>
            <person name="Lund O."/>
            <person name="Moumen B."/>
            <person name="Le Paslier D."/>
            <person name="Pons N."/>
            <person name="Pedersen O."/>
            <person name="Prifti E."/>
            <person name="Qin J."/>
            <person name="Raes J."/>
            <person name="Tap J."/>
            <person name="Tims S."/>
            <person name="Ussery D.W."/>
            <person name="Yamada T."/>
            <person name="MetaHit consortium"/>
            <person name="Renault P."/>
            <person name="Sicheritz-Ponten T."/>
            <person name="Bork P."/>
            <person name="Wang J."/>
            <person name="Brunak S."/>
            <person name="Ehrlich S.D."/>
        </authorList>
    </citation>
    <scope>NUCLEOTIDE SEQUENCE [LARGE SCALE GENOMIC DNA]</scope>
</reference>
<dbReference type="SUPFAM" id="SSF57783">
    <property type="entry name" value="Zinc beta-ribbon"/>
    <property type="match status" value="1"/>
</dbReference>
<gene>
    <name evidence="2" type="ORF">BN587_01371</name>
</gene>
<dbReference type="InterPro" id="IPR013498">
    <property type="entry name" value="Topo_IA_Znf"/>
</dbReference>
<dbReference type="Proteomes" id="UP000014937">
    <property type="component" value="Unassembled WGS sequence"/>
</dbReference>
<proteinExistence type="predicted"/>
<dbReference type="AlphaFoldDB" id="R6WUJ3"/>
<name>R6WUJ3_9FIRM</name>
<evidence type="ECO:0000259" key="1">
    <source>
        <dbReference type="PROSITE" id="PS50965"/>
    </source>
</evidence>
<dbReference type="Pfam" id="PF08378">
    <property type="entry name" value="NERD"/>
    <property type="match status" value="1"/>
</dbReference>
<dbReference type="RefSeq" id="WP_021720423.1">
    <property type="nucleotide sequence ID" value="NZ_FR892799.1"/>
</dbReference>
<feature type="domain" description="NERD" evidence="1">
    <location>
        <begin position="46"/>
        <end position="168"/>
    </location>
</feature>
<dbReference type="HOGENOM" id="CLU_068011_0_0_9"/>
<dbReference type="GO" id="GO:0003916">
    <property type="term" value="F:DNA topoisomerase activity"/>
    <property type="evidence" value="ECO:0007669"/>
    <property type="project" value="InterPro"/>
</dbReference>
<dbReference type="GO" id="GO:0003677">
    <property type="term" value="F:DNA binding"/>
    <property type="evidence" value="ECO:0007669"/>
    <property type="project" value="InterPro"/>
</dbReference>
<accession>R6WUJ3</accession>
<comment type="caution">
    <text evidence="2">The sequence shown here is derived from an EMBL/GenBank/DDBJ whole genome shotgun (WGS) entry which is preliminary data.</text>
</comment>
<sequence>MSIVFIIFLACIILYCIHSAREVDNYNKSQYRKITKNSFWDVEFDKGKNGEYKIYKSLFHYEMDGASFLFNCYLPMENKETTEIDAIMIHHSGIYVFESKNYGGWIFGNERNAWWTQSLLGEGYSAQKERFYNPVWQNRTHIKYLRKKLGLFDGKIYSVIVFSDRCEFKDVTIFSDDVILTQQFQLAASIQKYTNKTIFNQEKINKYYDLLYPYTQLTEEQKQEHIKNLQERMNLRRLQQNKVCPRCGSKLVLRVAKKGALAGHEFYGCSNYPKCRYTENKQ</sequence>
<protein>
    <recommendedName>
        <fullName evidence="1">NERD domain-containing protein</fullName>
    </recommendedName>
</protein>
<dbReference type="Pfam" id="PF01396">
    <property type="entry name" value="Zn_ribbon_Top1"/>
    <property type="match status" value="1"/>
</dbReference>
<dbReference type="PROSITE" id="PS50965">
    <property type="entry name" value="NERD"/>
    <property type="match status" value="1"/>
</dbReference>
<dbReference type="GO" id="GO:0006265">
    <property type="term" value="P:DNA topological change"/>
    <property type="evidence" value="ECO:0007669"/>
    <property type="project" value="InterPro"/>
</dbReference>
<evidence type="ECO:0000313" key="2">
    <source>
        <dbReference type="EMBL" id="CDD12985.1"/>
    </source>
</evidence>
<organism evidence="2 3">
    <name type="scientific">Phascolarctobacterium succinatutens CAG:287</name>
    <dbReference type="NCBI Taxonomy" id="1263101"/>
    <lineage>
        <taxon>Bacteria</taxon>
        <taxon>Bacillati</taxon>
        <taxon>Bacillota</taxon>
        <taxon>Negativicutes</taxon>
        <taxon>Acidaminococcales</taxon>
        <taxon>Acidaminococcaceae</taxon>
        <taxon>Phascolarctobacterium</taxon>
    </lineage>
</organism>
<dbReference type="EMBL" id="CBGL010000141">
    <property type="protein sequence ID" value="CDD12985.1"/>
    <property type="molecule type" value="Genomic_DNA"/>
</dbReference>